<protein>
    <recommendedName>
        <fullName evidence="5">Pentatricopeptide repeat-containing protein</fullName>
    </recommendedName>
</protein>
<dbReference type="NCBIfam" id="TIGR00756">
    <property type="entry name" value="PPR"/>
    <property type="match status" value="4"/>
</dbReference>
<reference evidence="3 4" key="1">
    <citation type="journal article" date="2020" name="IScience">
        <title>Genome Sequencing of the Endangered Kingdonia uniflora (Circaeasteraceae, Ranunculales) Reveals Potential Mechanisms of Evolutionary Specialization.</title>
        <authorList>
            <person name="Sun Y."/>
            <person name="Deng T."/>
            <person name="Zhang A."/>
            <person name="Moore M.J."/>
            <person name="Landis J.B."/>
            <person name="Lin N."/>
            <person name="Zhang H."/>
            <person name="Zhang X."/>
            <person name="Huang J."/>
            <person name="Zhang X."/>
            <person name="Sun H."/>
            <person name="Wang H."/>
        </authorList>
    </citation>
    <scope>NUCLEOTIDE SEQUENCE [LARGE SCALE GENOMIC DNA]</scope>
    <source>
        <strain evidence="3">TB1705</strain>
        <tissue evidence="3">Leaf</tissue>
    </source>
</reference>
<dbReference type="Pfam" id="PF13041">
    <property type="entry name" value="PPR_2"/>
    <property type="match status" value="2"/>
</dbReference>
<dbReference type="FunFam" id="1.25.40.10:FF:000427">
    <property type="entry name" value="Pentatricopeptide repeat-containing protein chloroplastic"/>
    <property type="match status" value="1"/>
</dbReference>
<feature type="repeat" description="PPR" evidence="2">
    <location>
        <begin position="38"/>
        <end position="72"/>
    </location>
</feature>
<feature type="repeat" description="PPR" evidence="2">
    <location>
        <begin position="240"/>
        <end position="274"/>
    </location>
</feature>
<evidence type="ECO:0000313" key="3">
    <source>
        <dbReference type="EMBL" id="KAF6139771.1"/>
    </source>
</evidence>
<proteinExistence type="predicted"/>
<accession>A0A7J7LAT1</accession>
<dbReference type="PROSITE" id="PS51375">
    <property type="entry name" value="PPR"/>
    <property type="match status" value="4"/>
</dbReference>
<dbReference type="Gene3D" id="1.25.40.10">
    <property type="entry name" value="Tetratricopeptide repeat domain"/>
    <property type="match status" value="3"/>
</dbReference>
<keyword evidence="1" id="KW-0677">Repeat</keyword>
<dbReference type="OrthoDB" id="185373at2759"/>
<dbReference type="GO" id="GO:0009451">
    <property type="term" value="P:RNA modification"/>
    <property type="evidence" value="ECO:0007669"/>
    <property type="project" value="InterPro"/>
</dbReference>
<dbReference type="InterPro" id="IPR002885">
    <property type="entry name" value="PPR_rpt"/>
</dbReference>
<comment type="caution">
    <text evidence="3">The sequence shown here is derived from an EMBL/GenBank/DDBJ whole genome shotgun (WGS) entry which is preliminary data.</text>
</comment>
<feature type="repeat" description="PPR" evidence="2">
    <location>
        <begin position="311"/>
        <end position="341"/>
    </location>
</feature>
<evidence type="ECO:0000256" key="1">
    <source>
        <dbReference type="ARBA" id="ARBA00022737"/>
    </source>
</evidence>
<dbReference type="GO" id="GO:0003723">
    <property type="term" value="F:RNA binding"/>
    <property type="evidence" value="ECO:0007669"/>
    <property type="project" value="InterPro"/>
</dbReference>
<dbReference type="PANTHER" id="PTHR47926">
    <property type="entry name" value="PENTATRICOPEPTIDE REPEAT-CONTAINING PROTEIN"/>
    <property type="match status" value="1"/>
</dbReference>
<feature type="repeat" description="PPR" evidence="2">
    <location>
        <begin position="139"/>
        <end position="173"/>
    </location>
</feature>
<evidence type="ECO:0000256" key="2">
    <source>
        <dbReference type="PROSITE-ProRule" id="PRU00708"/>
    </source>
</evidence>
<organism evidence="3 4">
    <name type="scientific">Kingdonia uniflora</name>
    <dbReference type="NCBI Taxonomy" id="39325"/>
    <lineage>
        <taxon>Eukaryota</taxon>
        <taxon>Viridiplantae</taxon>
        <taxon>Streptophyta</taxon>
        <taxon>Embryophyta</taxon>
        <taxon>Tracheophyta</taxon>
        <taxon>Spermatophyta</taxon>
        <taxon>Magnoliopsida</taxon>
        <taxon>Ranunculales</taxon>
        <taxon>Circaeasteraceae</taxon>
        <taxon>Kingdonia</taxon>
    </lineage>
</organism>
<keyword evidence="4" id="KW-1185">Reference proteome</keyword>
<dbReference type="InterPro" id="IPR046960">
    <property type="entry name" value="PPR_At4g14850-like_plant"/>
</dbReference>
<name>A0A7J7LAT1_9MAGN</name>
<dbReference type="Pfam" id="PF01535">
    <property type="entry name" value="PPR"/>
    <property type="match status" value="3"/>
</dbReference>
<evidence type="ECO:0008006" key="5">
    <source>
        <dbReference type="Google" id="ProtNLM"/>
    </source>
</evidence>
<evidence type="ECO:0000313" key="4">
    <source>
        <dbReference type="Proteomes" id="UP000541444"/>
    </source>
</evidence>
<sequence length="475" mass="53068">MFQNVFAASRLVITCAFSLDPPNIPLAYLLFARIQSPDVYTYNIVIKASSQTLNPLKSLALYRNMLLQGLKPNEYTFCFVLTSCAHGLGLVEGKQVHCQFVKHGFDFGVYGSTSLVHVYNECGELNEGIRVFEEMGQRSNVSWGTIIDGFISRGYLKDGLRLFRDMRNSGVGASNATLVSVLCACAKMQNLKLGRMVHSYVEVRGLHLNVTLGTSLVDMYSKCGAIDVAGDVFHLMRVKSIATWNCMINGLAMNGSGDEAIKLFQEMIVLGVEPNGPIFVGVLQSCSHTGLVEDGITYFFEMSKVYRIVPNLKHYGCMVDLYGRAGRLEEAIDIIRNMAMKPDIVVWGSLLGACRIHGNAKLGELVVAQILKLQPHHMSGCTGVGLHKMFAVLLEEKKGTLRTTYFALLLLINPITTMSTLVVEILNRHLDEFLFVDPEHITNFRMRRFPKKKNTYGLKEIDWALKQEKLERHHG</sequence>
<dbReference type="Proteomes" id="UP000541444">
    <property type="component" value="Unassembled WGS sequence"/>
</dbReference>
<dbReference type="EMBL" id="JACGCM010002444">
    <property type="protein sequence ID" value="KAF6139771.1"/>
    <property type="molecule type" value="Genomic_DNA"/>
</dbReference>
<gene>
    <name evidence="3" type="ORF">GIB67_024048</name>
</gene>
<dbReference type="InterPro" id="IPR011990">
    <property type="entry name" value="TPR-like_helical_dom_sf"/>
</dbReference>
<dbReference type="FunFam" id="1.25.40.10:FF:000242">
    <property type="entry name" value="Pentatricopeptide repeat-containing protein"/>
    <property type="match status" value="1"/>
</dbReference>
<dbReference type="AlphaFoldDB" id="A0A7J7LAT1"/>